<dbReference type="SUPFAM" id="SSF56042">
    <property type="entry name" value="PurM C-terminal domain-like"/>
    <property type="match status" value="1"/>
</dbReference>
<dbReference type="InterPro" id="IPR016188">
    <property type="entry name" value="PurM-like_N"/>
</dbReference>
<name>A0ABP8QT56_9SPHI</name>
<keyword evidence="5" id="KW-1185">Reference proteome</keyword>
<dbReference type="InterPro" id="IPR011854">
    <property type="entry name" value="HypE"/>
</dbReference>
<dbReference type="PANTHER" id="PTHR30303:SF4">
    <property type="entry name" value="HYDROGENASE EXPRESSION_FORMATION PROTEIN HYPE"/>
    <property type="match status" value="1"/>
</dbReference>
<dbReference type="InterPro" id="IPR036676">
    <property type="entry name" value="PurM-like_C_sf"/>
</dbReference>
<comment type="similarity">
    <text evidence="1">Belongs to the HypE family.</text>
</comment>
<evidence type="ECO:0000256" key="1">
    <source>
        <dbReference type="ARBA" id="ARBA00006243"/>
    </source>
</evidence>
<dbReference type="Pfam" id="PF02769">
    <property type="entry name" value="AIRS_C"/>
    <property type="match status" value="1"/>
</dbReference>
<organism evidence="4 5">
    <name type="scientific">Sphingobacterium thermophilum</name>
    <dbReference type="NCBI Taxonomy" id="768534"/>
    <lineage>
        <taxon>Bacteria</taxon>
        <taxon>Pseudomonadati</taxon>
        <taxon>Bacteroidota</taxon>
        <taxon>Sphingobacteriia</taxon>
        <taxon>Sphingobacteriales</taxon>
        <taxon>Sphingobacteriaceae</taxon>
        <taxon>Sphingobacterium</taxon>
    </lineage>
</organism>
<evidence type="ECO:0000259" key="3">
    <source>
        <dbReference type="Pfam" id="PF02769"/>
    </source>
</evidence>
<dbReference type="Gene3D" id="3.90.650.10">
    <property type="entry name" value="PurM-like C-terminal domain"/>
    <property type="match status" value="1"/>
</dbReference>
<evidence type="ECO:0000313" key="5">
    <source>
        <dbReference type="Proteomes" id="UP001500394"/>
    </source>
</evidence>
<feature type="domain" description="PurM-like C-terminal" evidence="3">
    <location>
        <begin position="156"/>
        <end position="308"/>
    </location>
</feature>
<dbReference type="Proteomes" id="UP001500394">
    <property type="component" value="Unassembled WGS sequence"/>
</dbReference>
<feature type="domain" description="PurM-like N-terminal" evidence="2">
    <location>
        <begin position="32"/>
        <end position="138"/>
    </location>
</feature>
<dbReference type="SUPFAM" id="SSF55326">
    <property type="entry name" value="PurM N-terminal domain-like"/>
    <property type="match status" value="1"/>
</dbReference>
<accession>A0ABP8QT56</accession>
<evidence type="ECO:0008006" key="6">
    <source>
        <dbReference type="Google" id="ProtNLM"/>
    </source>
</evidence>
<dbReference type="EMBL" id="BAABGR010000001">
    <property type="protein sequence ID" value="GAA4509712.1"/>
    <property type="molecule type" value="Genomic_DNA"/>
</dbReference>
<reference evidence="5" key="1">
    <citation type="journal article" date="2019" name="Int. J. Syst. Evol. Microbiol.">
        <title>The Global Catalogue of Microorganisms (GCM) 10K type strain sequencing project: providing services to taxonomists for standard genome sequencing and annotation.</title>
        <authorList>
            <consortium name="The Broad Institute Genomics Platform"/>
            <consortium name="The Broad Institute Genome Sequencing Center for Infectious Disease"/>
            <person name="Wu L."/>
            <person name="Ma J."/>
        </authorList>
    </citation>
    <scope>NUCLEOTIDE SEQUENCE [LARGE SCALE GENOMIC DNA]</scope>
    <source>
        <strain evidence="5">JCM 17858</strain>
    </source>
</reference>
<protein>
    <recommendedName>
        <fullName evidence="6">Hydrogenase maturation factor</fullName>
    </recommendedName>
</protein>
<dbReference type="InterPro" id="IPR036921">
    <property type="entry name" value="PurM-like_N_sf"/>
</dbReference>
<dbReference type="RefSeq" id="WP_345062931.1">
    <property type="nucleotide sequence ID" value="NZ_BAABGR010000001.1"/>
</dbReference>
<gene>
    <name evidence="4" type="ORF">GCM10023173_00180</name>
</gene>
<dbReference type="InterPro" id="IPR010918">
    <property type="entry name" value="PurM-like_C_dom"/>
</dbReference>
<evidence type="ECO:0000313" key="4">
    <source>
        <dbReference type="EMBL" id="GAA4509712.1"/>
    </source>
</evidence>
<dbReference type="Pfam" id="PF00586">
    <property type="entry name" value="AIRS"/>
    <property type="match status" value="1"/>
</dbReference>
<dbReference type="PANTHER" id="PTHR30303">
    <property type="entry name" value="HYDROGENASE ISOENZYMES FORMATION PROTEIN HYPE"/>
    <property type="match status" value="1"/>
</dbReference>
<proteinExistence type="inferred from homology"/>
<sequence length="347" mass="38004">MSKIEQRVVENLLERNIGFPRPNVLCGPRYGVDCALVELDGGKAMALASDPLSYIPSIGIKESAFLSIHLTANDIATTGFSPQYGQFVLNLPVHVSDKELEDYWIHIGHFAEEVGLNITGGHTSFDSFSQSTLAGGVTMITIAERDKMLLASQAQEGDVLLMTKSAALISTSILAMTFPKYVERHVGKELWEKAISNFWSISVLPEAGVVQELNAQHKHIHAMHDVTEGGVLGAAYEFAEASRLGLFLWEDLITVDASVAEVARLFGLNPLQIVGAGSMLMACAPQAKDTVIEKFLGNGIPCAEIGYFSSWQQGKRIQRKNGLHTFTGPTKDLYWEVFAKYKQDEIS</sequence>
<comment type="caution">
    <text evidence="4">The sequence shown here is derived from an EMBL/GenBank/DDBJ whole genome shotgun (WGS) entry which is preliminary data.</text>
</comment>
<dbReference type="Gene3D" id="3.30.1330.10">
    <property type="entry name" value="PurM-like, N-terminal domain"/>
    <property type="match status" value="1"/>
</dbReference>
<evidence type="ECO:0000259" key="2">
    <source>
        <dbReference type="Pfam" id="PF00586"/>
    </source>
</evidence>